<organism evidence="3 4">
    <name type="scientific">Pseudomonas yamanorum</name>
    <dbReference type="NCBI Taxonomy" id="515393"/>
    <lineage>
        <taxon>Bacteria</taxon>
        <taxon>Pseudomonadati</taxon>
        <taxon>Pseudomonadota</taxon>
        <taxon>Gammaproteobacteria</taxon>
        <taxon>Pseudomonadales</taxon>
        <taxon>Pseudomonadaceae</taxon>
        <taxon>Pseudomonas</taxon>
    </lineage>
</organism>
<accession>A0A7Y8EIA5</accession>
<evidence type="ECO:0000256" key="2">
    <source>
        <dbReference type="RuleBase" id="RU003707"/>
    </source>
</evidence>
<evidence type="ECO:0000256" key="1">
    <source>
        <dbReference type="ARBA" id="ARBA00005254"/>
    </source>
</evidence>
<reference evidence="3 4" key="1">
    <citation type="submission" date="2020-04" db="EMBL/GenBank/DDBJ databases">
        <title>Molecular characterization of pseudomonads from Agaricus bisporus reveal novel blotch 2 pathogens in Western Europe.</title>
        <authorList>
            <person name="Taparia T."/>
            <person name="Krijger M."/>
            <person name="Haynes E."/>
            <person name="Elpinstone J.G."/>
            <person name="Noble R."/>
            <person name="Van Der Wolf J."/>
        </authorList>
    </citation>
    <scope>NUCLEOTIDE SEQUENCE [LARGE SCALE GENOMIC DNA]</scope>
    <source>
        <strain evidence="3 4">IPO3782</strain>
    </source>
</reference>
<dbReference type="PANTHER" id="PTHR43802">
    <property type="entry name" value="ENOYL-COA HYDRATASE"/>
    <property type="match status" value="1"/>
</dbReference>
<protein>
    <submittedName>
        <fullName evidence="3">Enoyl-CoA hydratase/isomerase family protein</fullName>
    </submittedName>
</protein>
<evidence type="ECO:0000313" key="3">
    <source>
        <dbReference type="EMBL" id="NWE15057.1"/>
    </source>
</evidence>
<name>A0A7Y8EIA5_9PSED</name>
<dbReference type="InterPro" id="IPR014748">
    <property type="entry name" value="Enoyl-CoA_hydra_C"/>
</dbReference>
<dbReference type="AlphaFoldDB" id="A0A7Y8EIA5"/>
<keyword evidence="3" id="KW-0413">Isomerase</keyword>
<dbReference type="GO" id="GO:0016853">
    <property type="term" value="F:isomerase activity"/>
    <property type="evidence" value="ECO:0007669"/>
    <property type="project" value="UniProtKB-KW"/>
</dbReference>
<proteinExistence type="inferred from homology"/>
<dbReference type="SUPFAM" id="SSF52096">
    <property type="entry name" value="ClpP/crotonase"/>
    <property type="match status" value="1"/>
</dbReference>
<dbReference type="EMBL" id="JACARG010000039">
    <property type="protein sequence ID" value="NWE15057.1"/>
    <property type="molecule type" value="Genomic_DNA"/>
</dbReference>
<dbReference type="InterPro" id="IPR018376">
    <property type="entry name" value="Enoyl-CoA_hyd/isom_CS"/>
</dbReference>
<gene>
    <name evidence="3" type="ORF">HX822_19100</name>
</gene>
<dbReference type="PROSITE" id="PS00166">
    <property type="entry name" value="ENOYL_COA_HYDRATASE"/>
    <property type="match status" value="1"/>
</dbReference>
<comment type="similarity">
    <text evidence="1 2">Belongs to the enoyl-CoA hydratase/isomerase family.</text>
</comment>
<dbReference type="CDD" id="cd06558">
    <property type="entry name" value="crotonase-like"/>
    <property type="match status" value="1"/>
</dbReference>
<dbReference type="PANTHER" id="PTHR43802:SF1">
    <property type="entry name" value="IP11341P-RELATED"/>
    <property type="match status" value="1"/>
</dbReference>
<evidence type="ECO:0000313" key="4">
    <source>
        <dbReference type="Proteomes" id="UP000531950"/>
    </source>
</evidence>
<dbReference type="RefSeq" id="WP_177078833.1">
    <property type="nucleotide sequence ID" value="NZ_JACARG010000039.1"/>
</dbReference>
<dbReference type="Gene3D" id="1.10.12.10">
    <property type="entry name" value="Lyase 2-enoyl-coa Hydratase, Chain A, domain 2"/>
    <property type="match status" value="1"/>
</dbReference>
<comment type="caution">
    <text evidence="3">The sequence shown here is derived from an EMBL/GenBank/DDBJ whole genome shotgun (WGS) entry which is preliminary data.</text>
</comment>
<dbReference type="InterPro" id="IPR029045">
    <property type="entry name" value="ClpP/crotonase-like_dom_sf"/>
</dbReference>
<dbReference type="Proteomes" id="UP000531950">
    <property type="component" value="Unassembled WGS sequence"/>
</dbReference>
<dbReference type="Gene3D" id="3.90.226.10">
    <property type="entry name" value="2-enoyl-CoA Hydratase, Chain A, domain 1"/>
    <property type="match status" value="1"/>
</dbReference>
<dbReference type="Pfam" id="PF00378">
    <property type="entry name" value="ECH_1"/>
    <property type="match status" value="1"/>
</dbReference>
<sequence length="267" mass="28292">MTTDPSVLTQVQAGVAWITLNRGAQRNALDIPTLKHLHALLDGFNSDPAVRVVVLTGSGRSFCAGADLAEWADAEARGALETYGWTETAHALMTRLHTLDKPTLAAINGTAVGAGMDLTLCCDLRVAAQSARFKAGYTSMAYSPDAGASWHLPRLIGSEQAKRLLFLDELWSADRALAAGLVGEVVVDEQLHAHVTDLATRLANGPTFAFAQTKTLIREGAGRSLHEQLQAELAAGLLCGRSADGAEALRASMEKRPANFSGKFSGK</sequence>
<dbReference type="InterPro" id="IPR001753">
    <property type="entry name" value="Enoyl-CoA_hydra/iso"/>
</dbReference>